<dbReference type="Proteomes" id="UP000032534">
    <property type="component" value="Unassembled WGS sequence"/>
</dbReference>
<evidence type="ECO:0000313" key="2">
    <source>
        <dbReference type="Proteomes" id="UP000032534"/>
    </source>
</evidence>
<organism evidence="1 2">
    <name type="scientific">Paenibacillus terrae</name>
    <dbReference type="NCBI Taxonomy" id="159743"/>
    <lineage>
        <taxon>Bacteria</taxon>
        <taxon>Bacillati</taxon>
        <taxon>Bacillota</taxon>
        <taxon>Bacilli</taxon>
        <taxon>Bacillales</taxon>
        <taxon>Paenibacillaceae</taxon>
        <taxon>Paenibacillus</taxon>
    </lineage>
</organism>
<reference evidence="1 2" key="1">
    <citation type="submission" date="2014-11" db="EMBL/GenBank/DDBJ databases">
        <title>Draft Genome Sequences of Paenibacillus polymyxa NRRL B-30509 and Paenibacillus terrae NRRL B-30644, Strains from a Poultry Environment that Produce Tridecaptin A and Paenicidins.</title>
        <authorList>
            <person name="van Belkum M.J."/>
            <person name="Lohans C.T."/>
            <person name="Vederas J.C."/>
        </authorList>
    </citation>
    <scope>NUCLEOTIDE SEQUENCE [LARGE SCALE GENOMIC DNA]</scope>
    <source>
        <strain evidence="1 2">NRRL B-30644</strain>
    </source>
</reference>
<proteinExistence type="predicted"/>
<dbReference type="OrthoDB" id="2665901at2"/>
<dbReference type="RefSeq" id="WP_044649125.1">
    <property type="nucleotide sequence ID" value="NZ_JTHP01000109.1"/>
</dbReference>
<evidence type="ECO:0000313" key="1">
    <source>
        <dbReference type="EMBL" id="KJD42550.1"/>
    </source>
</evidence>
<keyword evidence="2" id="KW-1185">Reference proteome</keyword>
<dbReference type="PATRIC" id="fig|159743.3.peg.6146"/>
<name>A0A0D7WTR4_9BACL</name>
<comment type="caution">
    <text evidence="1">The sequence shown here is derived from an EMBL/GenBank/DDBJ whole genome shotgun (WGS) entry which is preliminary data.</text>
</comment>
<protein>
    <submittedName>
        <fullName evidence="1">Uncharacterized protein</fullName>
    </submittedName>
</protein>
<dbReference type="EMBL" id="JTHP01000109">
    <property type="protein sequence ID" value="KJD42550.1"/>
    <property type="molecule type" value="Genomic_DNA"/>
</dbReference>
<gene>
    <name evidence="1" type="ORF">QD47_27590</name>
</gene>
<accession>A0A0D7WTR4</accession>
<dbReference type="AlphaFoldDB" id="A0A0D7WTR4"/>
<sequence>MNPNAIVMTPEQFADLKESLIRELEPKIKSQVEEESRKQSASVSLSIWPPIRDEALHRLRHLVTYNRYQVVNALSTIVRNSLGVSNVQGLTTDQAQAAREIVDAVVSTMLKYSKPKAGEQGEYTN</sequence>